<gene>
    <name evidence="4" type="primary">fabG</name>
    <name evidence="4" type="ORF">HMPREF0004_0136</name>
</gene>
<dbReference type="GO" id="GO:0004316">
    <property type="term" value="F:3-oxoacyl-[acyl-carrier-protein] reductase (NADPH) activity"/>
    <property type="evidence" value="ECO:0007669"/>
    <property type="project" value="UniProtKB-EC"/>
</dbReference>
<dbReference type="HOGENOM" id="CLU_010194_1_1_4"/>
<evidence type="ECO:0000313" key="4">
    <source>
        <dbReference type="EMBL" id="EFF78537.1"/>
    </source>
</evidence>
<dbReference type="InterPro" id="IPR020904">
    <property type="entry name" value="Sc_DH/Rdtase_CS"/>
</dbReference>
<dbReference type="NCBIfam" id="NF005559">
    <property type="entry name" value="PRK07231.1"/>
    <property type="match status" value="1"/>
</dbReference>
<dbReference type="SUPFAM" id="SSF51735">
    <property type="entry name" value="NAD(P)-binding Rossmann-fold domains"/>
    <property type="match status" value="1"/>
</dbReference>
<name>D4X3T9_9BURK</name>
<dbReference type="GO" id="GO:0048038">
    <property type="term" value="F:quinone binding"/>
    <property type="evidence" value="ECO:0007669"/>
    <property type="project" value="TreeGrafter"/>
</dbReference>
<dbReference type="Gene3D" id="3.40.50.720">
    <property type="entry name" value="NAD(P)-binding Rossmann-like Domain"/>
    <property type="match status" value="1"/>
</dbReference>
<dbReference type="AlphaFoldDB" id="D4X3T9"/>
<evidence type="ECO:0000313" key="5">
    <source>
        <dbReference type="Proteomes" id="UP000004510"/>
    </source>
</evidence>
<dbReference type="Proteomes" id="UP000004510">
    <property type="component" value="Unassembled WGS sequence"/>
</dbReference>
<dbReference type="Pfam" id="PF13561">
    <property type="entry name" value="adh_short_C2"/>
    <property type="match status" value="1"/>
</dbReference>
<dbReference type="eggNOG" id="COG1028">
    <property type="taxonomic scope" value="Bacteria"/>
</dbReference>
<comment type="similarity">
    <text evidence="1">Belongs to the short-chain dehydrogenases/reductases (SDR) family.</text>
</comment>
<dbReference type="EMBL" id="ADMS01000006">
    <property type="protein sequence ID" value="EFF78537.1"/>
    <property type="molecule type" value="Genomic_DNA"/>
</dbReference>
<keyword evidence="2 4" id="KW-0560">Oxidoreductase</keyword>
<evidence type="ECO:0000256" key="1">
    <source>
        <dbReference type="ARBA" id="ARBA00006484"/>
    </source>
</evidence>
<dbReference type="InterPro" id="IPR036291">
    <property type="entry name" value="NAD(P)-bd_dom_sf"/>
</dbReference>
<accession>D4X3T9</accession>
<comment type="caution">
    <text evidence="4">The sequence shown here is derived from an EMBL/GenBank/DDBJ whole genome shotgun (WGS) entry which is preliminary data.</text>
</comment>
<dbReference type="FunFam" id="3.40.50.720:FF:000084">
    <property type="entry name" value="Short-chain dehydrogenase reductase"/>
    <property type="match status" value="1"/>
</dbReference>
<sequence>MSSTAHRCSITEFALIAATGAPTDRELETGMISFEGQVAAITGAGNGIGLATARLMAAHGARLVLTDIDGARLEEIAAELDPSGQRVYTHALDVSVSHDCERVFEAAAKHFGGLDHLVHCAGIYPEQLVKDTSDEAWRTLMRVNLDGTFYVCRAAQRHLRHNGSIVLLTSLAAQRGSYAHAAYSASKGAVQSFTRSLALELAPQIRVNAVAPGIIATSMTHDLIGQKGAHLLETTPLRRFGTAEEIAGSIAFLCSPLAGFVTGEVMQVNGGIYIA</sequence>
<dbReference type="PRINTS" id="PR00080">
    <property type="entry name" value="SDRFAMILY"/>
</dbReference>
<evidence type="ECO:0000256" key="2">
    <source>
        <dbReference type="ARBA" id="ARBA00023002"/>
    </source>
</evidence>
<proteinExistence type="inferred from homology"/>
<feature type="domain" description="Ketoreductase" evidence="3">
    <location>
        <begin position="37"/>
        <end position="218"/>
    </location>
</feature>
<dbReference type="SMART" id="SM00822">
    <property type="entry name" value="PKS_KR"/>
    <property type="match status" value="1"/>
</dbReference>
<dbReference type="InterPro" id="IPR002347">
    <property type="entry name" value="SDR_fam"/>
</dbReference>
<evidence type="ECO:0000259" key="3">
    <source>
        <dbReference type="SMART" id="SM00822"/>
    </source>
</evidence>
<dbReference type="InterPro" id="IPR057326">
    <property type="entry name" value="KR_dom"/>
</dbReference>
<reference evidence="5" key="1">
    <citation type="submission" date="2010-03" db="EMBL/GenBank/DDBJ databases">
        <title>Complete sequence of Mobiluncus curtisii ATCC 43063.</title>
        <authorList>
            <person name="Muzny D."/>
            <person name="Qin X."/>
            <person name="Deng J."/>
            <person name="Jiang H."/>
            <person name="Liu Y."/>
            <person name="Qu J."/>
            <person name="Song X.-Z."/>
            <person name="Zhang L."/>
            <person name="Thornton R."/>
            <person name="Coyle M."/>
            <person name="Francisco L."/>
            <person name="Jackson L."/>
            <person name="Javaid M."/>
            <person name="Korchina V."/>
            <person name="Kovar C."/>
            <person name="Mata R."/>
            <person name="Mathew T."/>
            <person name="Ngo R."/>
            <person name="Nguyen L."/>
            <person name="Nguyen N."/>
            <person name="Okwuonu G."/>
            <person name="Ongeri F."/>
            <person name="Pham C."/>
            <person name="Simmons D."/>
            <person name="Wilczek-Boney K."/>
            <person name="Hale W."/>
            <person name="Jakkamsetti A."/>
            <person name="Pham P."/>
            <person name="Ruth R."/>
            <person name="San Lucas F."/>
            <person name="Warren J."/>
            <person name="Zhang J."/>
            <person name="Zhao Z."/>
            <person name="Zhou C."/>
            <person name="Zhu D."/>
            <person name="Lee S."/>
            <person name="Bess C."/>
            <person name="Blankenburg K."/>
            <person name="Forbes L."/>
            <person name="Fu Q."/>
            <person name="Gubbala S."/>
            <person name="Hirani K."/>
            <person name="Jayaseelan J.C."/>
            <person name="Lara F."/>
            <person name="Munidasa M."/>
            <person name="Palculict T."/>
            <person name="Patil S."/>
            <person name="Pu L.-L."/>
            <person name="Saada N."/>
            <person name="Tang L."/>
            <person name="Weissenberger G."/>
            <person name="Zhu Y."/>
            <person name="Hemphill L."/>
            <person name="Shang Y."/>
            <person name="Youmans B."/>
            <person name="Ayvaz T."/>
            <person name="Ross M."/>
            <person name="Santibanez J."/>
            <person name="Aqrawi P."/>
            <person name="Gross S."/>
            <person name="Joshi V."/>
            <person name="Fowler G."/>
            <person name="Nazareth L."/>
            <person name="Reid J."/>
            <person name="Worley K."/>
            <person name="Petrosino J."/>
            <person name="Highlander S."/>
            <person name="Gibbs R."/>
            <person name="Gibbs R."/>
        </authorList>
    </citation>
    <scope>NUCLEOTIDE SEQUENCE [LARGE SCALE GENOMIC DNA]</scope>
    <source>
        <strain evidence="5">ATCC 43553</strain>
    </source>
</reference>
<dbReference type="PRINTS" id="PR00081">
    <property type="entry name" value="GDHRDH"/>
</dbReference>
<dbReference type="PANTHER" id="PTHR42760:SF133">
    <property type="entry name" value="3-OXOACYL-[ACYL-CARRIER-PROTEIN] REDUCTASE"/>
    <property type="match status" value="1"/>
</dbReference>
<dbReference type="GO" id="GO:0006633">
    <property type="term" value="P:fatty acid biosynthetic process"/>
    <property type="evidence" value="ECO:0007669"/>
    <property type="project" value="TreeGrafter"/>
</dbReference>
<dbReference type="PROSITE" id="PS00061">
    <property type="entry name" value="ADH_SHORT"/>
    <property type="match status" value="1"/>
</dbReference>
<protein>
    <submittedName>
        <fullName evidence="4">Oxidoreductase, short chain dehydrogenase/reductase family protein</fullName>
        <ecNumber evidence="4">1.1.1.100</ecNumber>
    </submittedName>
</protein>
<dbReference type="PANTHER" id="PTHR42760">
    <property type="entry name" value="SHORT-CHAIN DEHYDROGENASES/REDUCTASES FAMILY MEMBER"/>
    <property type="match status" value="1"/>
</dbReference>
<dbReference type="EC" id="1.1.1.100" evidence="4"/>
<dbReference type="PATRIC" id="fig|742159.3.peg.3187"/>
<organism evidence="4 5">
    <name type="scientific">Achromobacter piechaudii ATCC 43553</name>
    <dbReference type="NCBI Taxonomy" id="742159"/>
    <lineage>
        <taxon>Bacteria</taxon>
        <taxon>Pseudomonadati</taxon>
        <taxon>Pseudomonadota</taxon>
        <taxon>Betaproteobacteria</taxon>
        <taxon>Burkholderiales</taxon>
        <taxon>Alcaligenaceae</taxon>
        <taxon>Achromobacter</taxon>
    </lineage>
</organism>